<protein>
    <submittedName>
        <fullName evidence="2">Uncharacterized protein</fullName>
    </submittedName>
</protein>
<dbReference type="OrthoDB" id="5233393at2759"/>
<sequence length="150" mass="15484">MALTSLVTTALLWPFGFSSAAIQAPNPPILRELGSLPAPGFFENMAIRPSTSSVLATRLTGGPEAYIVKNPGSSAPDLDVLLGIDQIIPDEAASAGGERVYVIAHLGSLLADTGLLNDLGAVPSGVLTADSVRSRVSFYNLTDNSFTASP</sequence>
<dbReference type="GeneID" id="75830462"/>
<comment type="caution">
    <text evidence="2">The sequence shown here is derived from an EMBL/GenBank/DDBJ whole genome shotgun (WGS) entry which is preliminary data.</text>
</comment>
<organism evidence="2 3">
    <name type="scientific">Emericellopsis cladophorae</name>
    <dbReference type="NCBI Taxonomy" id="2686198"/>
    <lineage>
        <taxon>Eukaryota</taxon>
        <taxon>Fungi</taxon>
        <taxon>Dikarya</taxon>
        <taxon>Ascomycota</taxon>
        <taxon>Pezizomycotina</taxon>
        <taxon>Sordariomycetes</taxon>
        <taxon>Hypocreomycetidae</taxon>
        <taxon>Hypocreales</taxon>
        <taxon>Bionectriaceae</taxon>
        <taxon>Emericellopsis</taxon>
    </lineage>
</organism>
<proteinExistence type="predicted"/>
<keyword evidence="3" id="KW-1185">Reference proteome</keyword>
<gene>
    <name evidence="2" type="ORF">J7T54_003971</name>
</gene>
<dbReference type="Proteomes" id="UP001055219">
    <property type="component" value="Unassembled WGS sequence"/>
</dbReference>
<dbReference type="RefSeq" id="XP_051362561.1">
    <property type="nucleotide sequence ID" value="XM_051506167.1"/>
</dbReference>
<reference evidence="2" key="1">
    <citation type="journal article" date="2021" name="J Fungi (Basel)">
        <title>Genomic and Metabolomic Analyses of the Marine Fungus Emericellopsis cladophorae: Insights into Saltwater Adaptability Mechanisms and Its Biosynthetic Potential.</title>
        <authorList>
            <person name="Goncalves M.F.M."/>
            <person name="Hilario S."/>
            <person name="Van de Peer Y."/>
            <person name="Esteves A.C."/>
            <person name="Alves A."/>
        </authorList>
    </citation>
    <scope>NUCLEOTIDE SEQUENCE</scope>
    <source>
        <strain evidence="2">MUM 19.33</strain>
    </source>
</reference>
<reference evidence="2" key="2">
    <citation type="submission" date="2022-07" db="EMBL/GenBank/DDBJ databases">
        <authorList>
            <person name="Goncalves M.F.M."/>
            <person name="Hilario S."/>
            <person name="Van De Peer Y."/>
            <person name="Esteves A.C."/>
            <person name="Alves A."/>
        </authorList>
    </citation>
    <scope>NUCLEOTIDE SEQUENCE</scope>
    <source>
        <strain evidence="2">MUM 19.33</strain>
    </source>
</reference>
<evidence type="ECO:0000313" key="3">
    <source>
        <dbReference type="Proteomes" id="UP001055219"/>
    </source>
</evidence>
<accession>A0A9P9Y1N1</accession>
<keyword evidence="1" id="KW-0732">Signal</keyword>
<name>A0A9P9Y1N1_9HYPO</name>
<evidence type="ECO:0000313" key="2">
    <source>
        <dbReference type="EMBL" id="KAI6781705.1"/>
    </source>
</evidence>
<feature type="signal peptide" evidence="1">
    <location>
        <begin position="1"/>
        <end position="20"/>
    </location>
</feature>
<evidence type="ECO:0000256" key="1">
    <source>
        <dbReference type="SAM" id="SignalP"/>
    </source>
</evidence>
<feature type="chain" id="PRO_5040108283" evidence="1">
    <location>
        <begin position="21"/>
        <end position="150"/>
    </location>
</feature>
<dbReference type="EMBL" id="JAGIXG020000019">
    <property type="protein sequence ID" value="KAI6781705.1"/>
    <property type="molecule type" value="Genomic_DNA"/>
</dbReference>
<dbReference type="AlphaFoldDB" id="A0A9P9Y1N1"/>